<dbReference type="InterPro" id="IPR035987">
    <property type="entry name" value="Ribosomal_uS8_sf"/>
</dbReference>
<evidence type="ECO:0000313" key="6">
    <source>
        <dbReference type="EMBL" id="OGM11594.1"/>
    </source>
</evidence>
<evidence type="ECO:0000256" key="3">
    <source>
        <dbReference type="ARBA" id="ARBA00023274"/>
    </source>
</evidence>
<organism evidence="6 7">
    <name type="scientific">Candidatus Woesebacteria bacterium RBG_16_34_12</name>
    <dbReference type="NCBI Taxonomy" id="1802480"/>
    <lineage>
        <taxon>Bacteria</taxon>
        <taxon>Candidatus Woeseibacteriota</taxon>
    </lineage>
</organism>
<proteinExistence type="inferred from homology"/>
<protein>
    <recommendedName>
        <fullName evidence="4">Small ribosomal subunit protein uS8</fullName>
    </recommendedName>
    <alternativeName>
        <fullName evidence="5">30S ribosomal protein S8</fullName>
    </alternativeName>
</protein>
<dbReference type="EMBL" id="MGFS01000015">
    <property type="protein sequence ID" value="OGM11594.1"/>
    <property type="molecule type" value="Genomic_DNA"/>
</dbReference>
<evidence type="ECO:0000313" key="7">
    <source>
        <dbReference type="Proteomes" id="UP000177053"/>
    </source>
</evidence>
<dbReference type="PANTHER" id="PTHR11758">
    <property type="entry name" value="40S RIBOSOMAL PROTEIN S15A"/>
    <property type="match status" value="1"/>
</dbReference>
<dbReference type="Gene3D" id="3.30.1370.30">
    <property type="match status" value="1"/>
</dbReference>
<dbReference type="Gene3D" id="3.30.1490.10">
    <property type="match status" value="1"/>
</dbReference>
<dbReference type="InterPro" id="IPR000630">
    <property type="entry name" value="Ribosomal_uS8"/>
</dbReference>
<dbReference type="Proteomes" id="UP000177053">
    <property type="component" value="Unassembled WGS sequence"/>
</dbReference>
<sequence>MNYPVGDFLTQVKNTALARKHEAKVKKTKLIKTVALVLKNEGFLDEVKEEEGFLDLRLAYRKKEPVIVDLKLISKPSLRVYAGVDDLEKKRGPSVYILSTSQGIMSSEQAKKKRLGGEVIVEIW</sequence>
<accession>A0A1F7X9B1</accession>
<dbReference type="Pfam" id="PF00410">
    <property type="entry name" value="Ribosomal_S8"/>
    <property type="match status" value="1"/>
</dbReference>
<evidence type="ECO:0000256" key="4">
    <source>
        <dbReference type="ARBA" id="ARBA00035258"/>
    </source>
</evidence>
<dbReference type="GO" id="GO:1990904">
    <property type="term" value="C:ribonucleoprotein complex"/>
    <property type="evidence" value="ECO:0007669"/>
    <property type="project" value="UniProtKB-KW"/>
</dbReference>
<comment type="caution">
    <text evidence="6">The sequence shown here is derived from an EMBL/GenBank/DDBJ whole genome shotgun (WGS) entry which is preliminary data.</text>
</comment>
<evidence type="ECO:0000256" key="1">
    <source>
        <dbReference type="ARBA" id="ARBA00006471"/>
    </source>
</evidence>
<dbReference type="FunFam" id="3.30.1490.10:FF:000001">
    <property type="entry name" value="30S ribosomal protein S8"/>
    <property type="match status" value="1"/>
</dbReference>
<name>A0A1F7X9B1_9BACT</name>
<keyword evidence="3" id="KW-0687">Ribonucleoprotein</keyword>
<evidence type="ECO:0000256" key="5">
    <source>
        <dbReference type="ARBA" id="ARBA00035525"/>
    </source>
</evidence>
<evidence type="ECO:0000256" key="2">
    <source>
        <dbReference type="ARBA" id="ARBA00022980"/>
    </source>
</evidence>
<keyword evidence="2 6" id="KW-0689">Ribosomal protein</keyword>
<dbReference type="AlphaFoldDB" id="A0A1F7X9B1"/>
<dbReference type="GO" id="GO:0005737">
    <property type="term" value="C:cytoplasm"/>
    <property type="evidence" value="ECO:0007669"/>
    <property type="project" value="UniProtKB-ARBA"/>
</dbReference>
<reference evidence="6 7" key="1">
    <citation type="journal article" date="2016" name="Nat. Commun.">
        <title>Thousands of microbial genomes shed light on interconnected biogeochemical processes in an aquifer system.</title>
        <authorList>
            <person name="Anantharaman K."/>
            <person name="Brown C.T."/>
            <person name="Hug L.A."/>
            <person name="Sharon I."/>
            <person name="Castelle C.J."/>
            <person name="Probst A.J."/>
            <person name="Thomas B.C."/>
            <person name="Singh A."/>
            <person name="Wilkins M.J."/>
            <person name="Karaoz U."/>
            <person name="Brodie E.L."/>
            <person name="Williams K.H."/>
            <person name="Hubbard S.S."/>
            <person name="Banfield J.F."/>
        </authorList>
    </citation>
    <scope>NUCLEOTIDE SEQUENCE [LARGE SCALE GENOMIC DNA]</scope>
</reference>
<dbReference type="SUPFAM" id="SSF56047">
    <property type="entry name" value="Ribosomal protein S8"/>
    <property type="match status" value="1"/>
</dbReference>
<comment type="similarity">
    <text evidence="1">Belongs to the universal ribosomal protein uS8 family.</text>
</comment>
<dbReference type="GO" id="GO:0005840">
    <property type="term" value="C:ribosome"/>
    <property type="evidence" value="ECO:0007669"/>
    <property type="project" value="UniProtKB-KW"/>
</dbReference>
<gene>
    <name evidence="6" type="ORF">A2Z22_02245</name>
</gene>
<dbReference type="GO" id="GO:0006412">
    <property type="term" value="P:translation"/>
    <property type="evidence" value="ECO:0007669"/>
    <property type="project" value="InterPro"/>
</dbReference>
<dbReference type="GO" id="GO:0003735">
    <property type="term" value="F:structural constituent of ribosome"/>
    <property type="evidence" value="ECO:0007669"/>
    <property type="project" value="InterPro"/>
</dbReference>